<dbReference type="EMBL" id="CP168151">
    <property type="protein sequence ID" value="XFD40094.1"/>
    <property type="molecule type" value="Genomic_DNA"/>
</dbReference>
<evidence type="ECO:0000313" key="2">
    <source>
        <dbReference type="Proteomes" id="UP001149860"/>
    </source>
</evidence>
<keyword evidence="1" id="KW-0808">Transferase</keyword>
<sequence length="286" mass="32740">MTNSQEAVIQNIKKSVNAEEFHNKVEVNDPIVSREEIRTVLDEYVKEQPTISYKFKLHLATTLANVITIVVNRKTKIIGAEKIKKLNQPGIVTSNHFNPLENTAIRKALHKGGYHNMAIVSQATNNRMSGVLGFFMNYANVIPIAAVHEYMGSDFLELVKHQLDEGNPVLIYPEQEMWFNYRKPRPPQRGAYYYAAKFNVPIISCFTEIIDLGIPDSSDGHLNKVCYRVHVLDPIFPDPELNVKENSYAMMQKDYDQKKLAYESAYNKPLSYDFEPDDIAGWHDQS</sequence>
<keyword evidence="1" id="KW-0012">Acyltransferase</keyword>
<dbReference type="Proteomes" id="UP001149860">
    <property type="component" value="Chromosome"/>
</dbReference>
<accession>A0ACD5DFB9</accession>
<name>A0ACD5DFB9_9LACO</name>
<keyword evidence="2" id="KW-1185">Reference proteome</keyword>
<gene>
    <name evidence="1" type="ORF">O0236_001935</name>
</gene>
<protein>
    <submittedName>
        <fullName evidence="1">Lysophospholipid acyltransferase family protein</fullName>
    </submittedName>
</protein>
<evidence type="ECO:0000313" key="1">
    <source>
        <dbReference type="EMBL" id="XFD40094.1"/>
    </source>
</evidence>
<reference evidence="1" key="1">
    <citation type="submission" date="2024-08" db="EMBL/GenBank/DDBJ databases">
        <title>Lentilactobacillus sp. nov., isolated from tree bark.</title>
        <authorList>
            <person name="Phuengjayaem S."/>
            <person name="Tanasupawat S."/>
        </authorList>
    </citation>
    <scope>NUCLEOTIDE SEQUENCE</scope>
    <source>
        <strain evidence="1">SPB1-3</strain>
    </source>
</reference>
<organism evidence="1 2">
    <name type="scientific">Lentilactobacillus terminaliae</name>
    <dbReference type="NCBI Taxonomy" id="3003483"/>
    <lineage>
        <taxon>Bacteria</taxon>
        <taxon>Bacillati</taxon>
        <taxon>Bacillota</taxon>
        <taxon>Bacilli</taxon>
        <taxon>Lactobacillales</taxon>
        <taxon>Lactobacillaceae</taxon>
        <taxon>Lentilactobacillus</taxon>
    </lineage>
</organism>
<proteinExistence type="predicted"/>